<dbReference type="InterPro" id="IPR011990">
    <property type="entry name" value="TPR-like_helical_dom_sf"/>
</dbReference>
<dbReference type="InterPro" id="IPR053209">
    <property type="entry name" value="Gramillin-biosynth_MTr"/>
</dbReference>
<dbReference type="Proteomes" id="UP000001514">
    <property type="component" value="Unassembled WGS sequence"/>
</dbReference>
<dbReference type="OMA" id="NLQHWGF"/>
<dbReference type="AlphaFoldDB" id="D8S7L0"/>
<reference evidence="2 3" key="1">
    <citation type="journal article" date="2011" name="Science">
        <title>The Selaginella genome identifies genetic changes associated with the evolution of vascular plants.</title>
        <authorList>
            <person name="Banks J.A."/>
            <person name="Nishiyama T."/>
            <person name="Hasebe M."/>
            <person name="Bowman J.L."/>
            <person name="Gribskov M."/>
            <person name="dePamphilis C."/>
            <person name="Albert V.A."/>
            <person name="Aono N."/>
            <person name="Aoyama T."/>
            <person name="Ambrose B.A."/>
            <person name="Ashton N.W."/>
            <person name="Axtell M.J."/>
            <person name="Barker E."/>
            <person name="Barker M.S."/>
            <person name="Bennetzen J.L."/>
            <person name="Bonawitz N.D."/>
            <person name="Chapple C."/>
            <person name="Cheng C."/>
            <person name="Correa L.G."/>
            <person name="Dacre M."/>
            <person name="DeBarry J."/>
            <person name="Dreyer I."/>
            <person name="Elias M."/>
            <person name="Engstrom E.M."/>
            <person name="Estelle M."/>
            <person name="Feng L."/>
            <person name="Finet C."/>
            <person name="Floyd S.K."/>
            <person name="Frommer W.B."/>
            <person name="Fujita T."/>
            <person name="Gramzow L."/>
            <person name="Gutensohn M."/>
            <person name="Harholt J."/>
            <person name="Hattori M."/>
            <person name="Heyl A."/>
            <person name="Hirai T."/>
            <person name="Hiwatashi Y."/>
            <person name="Ishikawa M."/>
            <person name="Iwata M."/>
            <person name="Karol K.G."/>
            <person name="Koehler B."/>
            <person name="Kolukisaoglu U."/>
            <person name="Kubo M."/>
            <person name="Kurata T."/>
            <person name="Lalonde S."/>
            <person name="Li K."/>
            <person name="Li Y."/>
            <person name="Litt A."/>
            <person name="Lyons E."/>
            <person name="Manning G."/>
            <person name="Maruyama T."/>
            <person name="Michael T.P."/>
            <person name="Mikami K."/>
            <person name="Miyazaki S."/>
            <person name="Morinaga S."/>
            <person name="Murata T."/>
            <person name="Mueller-Roeber B."/>
            <person name="Nelson D.R."/>
            <person name="Obara M."/>
            <person name="Oguri Y."/>
            <person name="Olmstead R.G."/>
            <person name="Onodera N."/>
            <person name="Petersen B.L."/>
            <person name="Pils B."/>
            <person name="Prigge M."/>
            <person name="Rensing S.A."/>
            <person name="Riano-Pachon D.M."/>
            <person name="Roberts A.W."/>
            <person name="Sato Y."/>
            <person name="Scheller H.V."/>
            <person name="Schulz B."/>
            <person name="Schulz C."/>
            <person name="Shakirov E.V."/>
            <person name="Shibagaki N."/>
            <person name="Shinohara N."/>
            <person name="Shippen D.E."/>
            <person name="Soerensen I."/>
            <person name="Sotooka R."/>
            <person name="Sugimoto N."/>
            <person name="Sugita M."/>
            <person name="Sumikawa N."/>
            <person name="Tanurdzic M."/>
            <person name="Theissen G."/>
            <person name="Ulvskov P."/>
            <person name="Wakazuki S."/>
            <person name="Weng J.K."/>
            <person name="Willats W.W."/>
            <person name="Wipf D."/>
            <person name="Wolf P.G."/>
            <person name="Yang L."/>
            <person name="Zimmer A.D."/>
            <person name="Zhu Q."/>
            <person name="Mitros T."/>
            <person name="Hellsten U."/>
            <person name="Loque D."/>
            <person name="Otillar R."/>
            <person name="Salamov A."/>
            <person name="Schmutz J."/>
            <person name="Shapiro H."/>
            <person name="Lindquist E."/>
            <person name="Lucas S."/>
            <person name="Rokhsar D."/>
            <person name="Grigoriev I.V."/>
        </authorList>
    </citation>
    <scope>NUCLEOTIDE SEQUENCE [LARGE SCALE GENOMIC DNA]</scope>
</reference>
<evidence type="ECO:0000259" key="1">
    <source>
        <dbReference type="PROSITE" id="PS50280"/>
    </source>
</evidence>
<dbReference type="OrthoDB" id="1028014at2759"/>
<sequence>MKKEDVLRDYYDMCNGTFKCIERRRCSGCKKLASLSSQHLFGVPPTTPASQLKPVHLKNIVQDLYRRARNNQKLLQDNKLLLHRWYEQRLLLGSLCVDATRRGISVLTVVEADDGTTCILHVFNAIQPSSRQEELRKMFPKGIKVVITRPSIGCLHPSVTPVVLYVQSPGNLDFVGVATSPPEKLVAMPPQELRKEGNALFAQGSYLVAIQYYSDCVAASLGRKDGGEEMKLEAVLAISNRAEAWLKLGMYEKAIADSNRAIGMDAFHAKSFYRKGRALMAIQEHVEARVSLKSAAKYSSDGDAKKEILEALAKCKVFLQQSQKGVYDVGDYVSSGCNAEHAPKCSDYVGPVEVRLTRDGRGRGLFVTKKVRLGELLLVSNNISFASCVKEEAGAAESELLVGALKACRSSQKIIHQLYAIDDAASVPSMKIFRPNLGYEGAMPPEEAPPLDVARIQGAVKAAYFPWTMLGQSECSKSRVWGLPAFVNHSCLPNVSKLEVGKATMFHAARDLHAGDELLISYVDPYAPWSTERRKALVEDWGFECHCRRCCLERSNKELLRDLLPLDDSLKYDSIEKCTQLLASVEERLGRVAGMSKDDKDLIRVTLFDFYGPLSVSGKKSADASGGHEALKLITPDRLFRLLHSTAPGHPKTLVFMSYLARFRESPSDVCHFLMDEFTAAYGSQCACLAWKVLQSYFEAALENFMEVGGLVEYRVCKCWFAEDKGFRVECLM</sequence>
<dbReference type="PANTHER" id="PTHR47643:SF2">
    <property type="entry name" value="TPR DOMAIN PROTEIN (AFU_ORTHOLOGUE AFUA_5G12710)"/>
    <property type="match status" value="1"/>
</dbReference>
<dbReference type="Gene3D" id="2.170.270.10">
    <property type="entry name" value="SET domain"/>
    <property type="match status" value="1"/>
</dbReference>
<dbReference type="EMBL" id="GL377605">
    <property type="protein sequence ID" value="EFJ19772.1"/>
    <property type="molecule type" value="Genomic_DNA"/>
</dbReference>
<dbReference type="eggNOG" id="KOG2084">
    <property type="taxonomic scope" value="Eukaryota"/>
</dbReference>
<dbReference type="PANTHER" id="PTHR47643">
    <property type="entry name" value="TPR DOMAIN PROTEIN (AFU_ORTHOLOGUE AFUA_5G12710)"/>
    <property type="match status" value="1"/>
</dbReference>
<dbReference type="STRING" id="88036.D8S7L0"/>
<gene>
    <name evidence="2" type="ORF">SELMODRAFT_419030</name>
</gene>
<feature type="domain" description="SET" evidence="1">
    <location>
        <begin position="350"/>
        <end position="523"/>
    </location>
</feature>
<keyword evidence="3" id="KW-1185">Reference proteome</keyword>
<evidence type="ECO:0000313" key="2">
    <source>
        <dbReference type="EMBL" id="EFJ19772.1"/>
    </source>
</evidence>
<evidence type="ECO:0000313" key="3">
    <source>
        <dbReference type="Proteomes" id="UP000001514"/>
    </source>
</evidence>
<proteinExistence type="predicted"/>
<protein>
    <recommendedName>
        <fullName evidence="1">SET domain-containing protein</fullName>
    </recommendedName>
</protein>
<dbReference type="SUPFAM" id="SSF82199">
    <property type="entry name" value="SET domain"/>
    <property type="match status" value="1"/>
</dbReference>
<organism evidence="3">
    <name type="scientific">Selaginella moellendorffii</name>
    <name type="common">Spikemoss</name>
    <dbReference type="NCBI Taxonomy" id="88036"/>
    <lineage>
        <taxon>Eukaryota</taxon>
        <taxon>Viridiplantae</taxon>
        <taxon>Streptophyta</taxon>
        <taxon>Embryophyta</taxon>
        <taxon>Tracheophyta</taxon>
        <taxon>Lycopodiopsida</taxon>
        <taxon>Selaginellales</taxon>
        <taxon>Selaginellaceae</taxon>
        <taxon>Selaginella</taxon>
    </lineage>
</organism>
<dbReference type="CDD" id="cd20071">
    <property type="entry name" value="SET_SMYD"/>
    <property type="match status" value="1"/>
</dbReference>
<dbReference type="InterPro" id="IPR019734">
    <property type="entry name" value="TPR_rpt"/>
</dbReference>
<dbReference type="KEGG" id="smo:SELMODRAFT_419030"/>
<name>D8S7L0_SELML</name>
<dbReference type="Gramene" id="EFJ19772">
    <property type="protein sequence ID" value="EFJ19772"/>
    <property type="gene ID" value="SELMODRAFT_419030"/>
</dbReference>
<dbReference type="Pfam" id="PF00856">
    <property type="entry name" value="SET"/>
    <property type="match status" value="1"/>
</dbReference>
<dbReference type="HOGENOM" id="CLU_383768_0_0_1"/>
<dbReference type="SUPFAM" id="SSF48452">
    <property type="entry name" value="TPR-like"/>
    <property type="match status" value="1"/>
</dbReference>
<dbReference type="InterPro" id="IPR046341">
    <property type="entry name" value="SET_dom_sf"/>
</dbReference>
<dbReference type="InParanoid" id="D8S7L0"/>
<dbReference type="PROSITE" id="PS50280">
    <property type="entry name" value="SET"/>
    <property type="match status" value="1"/>
</dbReference>
<dbReference type="Gene3D" id="1.25.40.10">
    <property type="entry name" value="Tetratricopeptide repeat domain"/>
    <property type="match status" value="1"/>
</dbReference>
<accession>D8S7L0</accession>
<dbReference type="InterPro" id="IPR001214">
    <property type="entry name" value="SET_dom"/>
</dbReference>
<dbReference type="SMART" id="SM00028">
    <property type="entry name" value="TPR"/>
    <property type="match status" value="2"/>
</dbReference>